<reference evidence="2 3" key="1">
    <citation type="submission" date="2016-07" db="EMBL/GenBank/DDBJ databases">
        <title>Pervasive Adenine N6-methylation of Active Genes in Fungi.</title>
        <authorList>
            <consortium name="DOE Joint Genome Institute"/>
            <person name="Mondo S.J."/>
            <person name="Dannebaum R.O."/>
            <person name="Kuo R.C."/>
            <person name="Labutti K."/>
            <person name="Haridas S."/>
            <person name="Kuo A."/>
            <person name="Salamov A."/>
            <person name="Ahrendt S.R."/>
            <person name="Lipzen A."/>
            <person name="Sullivan W."/>
            <person name="Andreopoulos W.B."/>
            <person name="Clum A."/>
            <person name="Lindquist E."/>
            <person name="Daum C."/>
            <person name="Ramamoorthy G.K."/>
            <person name="Gryganskyi A."/>
            <person name="Culley D."/>
            <person name="Magnuson J.K."/>
            <person name="James T.Y."/>
            <person name="O'Malley M.A."/>
            <person name="Stajich J.E."/>
            <person name="Spatafora J.W."/>
            <person name="Visel A."/>
            <person name="Grigoriev I.V."/>
        </authorList>
    </citation>
    <scope>NUCLEOTIDE SEQUENCE [LARGE SCALE GENOMIC DNA]</scope>
    <source>
        <strain evidence="2 3">NRRL 2496</strain>
    </source>
</reference>
<evidence type="ECO:0008006" key="4">
    <source>
        <dbReference type="Google" id="ProtNLM"/>
    </source>
</evidence>
<protein>
    <recommendedName>
        <fullName evidence="4">Long chronological lifespan protein 2</fullName>
    </recommendedName>
</protein>
<keyword evidence="1" id="KW-0732">Signal</keyword>
<evidence type="ECO:0000313" key="3">
    <source>
        <dbReference type="Proteomes" id="UP000242180"/>
    </source>
</evidence>
<proteinExistence type="predicted"/>
<sequence length="104" mass="11181">MMRHTVLLMIAMVNVMVGMARGFDLKHMLFGDGDGDEAAFGAPVFGNGAPLRGQEACSGYLCQDTQACVKTPIDCPCEHSTTKCPVGDWYTCIRGDQSCESLLS</sequence>
<evidence type="ECO:0000256" key="1">
    <source>
        <dbReference type="SAM" id="SignalP"/>
    </source>
</evidence>
<dbReference type="STRING" id="13706.A0A1X2HPZ4"/>
<dbReference type="OMA" id="IRGDQSC"/>
<feature type="chain" id="PRO_5010878233" description="Long chronological lifespan protein 2" evidence="1">
    <location>
        <begin position="23"/>
        <end position="104"/>
    </location>
</feature>
<dbReference type="InParanoid" id="A0A1X2HPZ4"/>
<organism evidence="2 3">
    <name type="scientific">Syncephalastrum racemosum</name>
    <name type="common">Filamentous fungus</name>
    <dbReference type="NCBI Taxonomy" id="13706"/>
    <lineage>
        <taxon>Eukaryota</taxon>
        <taxon>Fungi</taxon>
        <taxon>Fungi incertae sedis</taxon>
        <taxon>Mucoromycota</taxon>
        <taxon>Mucoromycotina</taxon>
        <taxon>Mucoromycetes</taxon>
        <taxon>Mucorales</taxon>
        <taxon>Syncephalastraceae</taxon>
        <taxon>Syncephalastrum</taxon>
    </lineage>
</organism>
<dbReference type="AlphaFoldDB" id="A0A1X2HPZ4"/>
<feature type="signal peptide" evidence="1">
    <location>
        <begin position="1"/>
        <end position="22"/>
    </location>
</feature>
<accession>A0A1X2HPZ4</accession>
<keyword evidence="3" id="KW-1185">Reference proteome</keyword>
<evidence type="ECO:0000313" key="2">
    <source>
        <dbReference type="EMBL" id="ORZ01450.1"/>
    </source>
</evidence>
<name>A0A1X2HPZ4_SYNRA</name>
<comment type="caution">
    <text evidence="2">The sequence shown here is derived from an EMBL/GenBank/DDBJ whole genome shotgun (WGS) entry which is preliminary data.</text>
</comment>
<gene>
    <name evidence="2" type="ORF">BCR43DRAFT_486955</name>
</gene>
<dbReference type="Proteomes" id="UP000242180">
    <property type="component" value="Unassembled WGS sequence"/>
</dbReference>
<dbReference type="OrthoDB" id="2234316at2759"/>
<dbReference type="EMBL" id="MCGN01000002">
    <property type="protein sequence ID" value="ORZ01450.1"/>
    <property type="molecule type" value="Genomic_DNA"/>
</dbReference>